<keyword evidence="1" id="KW-0802">TPR repeat</keyword>
<feature type="repeat" description="TPR" evidence="1">
    <location>
        <begin position="321"/>
        <end position="354"/>
    </location>
</feature>
<dbReference type="PROSITE" id="PS50005">
    <property type="entry name" value="TPR"/>
    <property type="match status" value="4"/>
</dbReference>
<feature type="repeat" description="TPR" evidence="1">
    <location>
        <begin position="215"/>
        <end position="248"/>
    </location>
</feature>
<dbReference type="Pfam" id="PF13432">
    <property type="entry name" value="TPR_16"/>
    <property type="match status" value="1"/>
</dbReference>
<sequence length="804" mass="94868">MKQEILEKIERLHDLEKYQEIIDLIEALPAEQLNTDLIGQLARAYNNVENYEKGLEILKTIEFEEGHSFLWNWRAGYSYFFLEDYTNAEKCFLKAYKLDSSDDATCDFLIATYTKLAKLEVKNENSEKAIEYALEAKKYVYDEEGTVETDSFLAWLYDRYEEYTKAEEILRNQLAKNKDDEWTLAELGYCLSEQEKYEEALEYFFAVEKINKEDVWTYRKIGMCYKNLDNKEEALKYYLKAVELDEEDKYSLSDIAWLYDSFGKYEEALKYLERLDELGEENDAWTNTEFGFCLSRLKRYEEAIERINRALEVEDEGKDIAYIYSQLGFCKRNLKEYDEAIEAFKQAKKWGRNDAWINVEMGYCHKGKNETKEALECYLQAEKFDKKDPYLMSDIAWHYDVLGQYNEGLKYIKKAIKLGRNDVWINVEYGSCLGGLYKYEEAIEKFEYALGLEVEDEDERDLAFIYSQLGWCHRQLGNYEKGLEYHLKSKEEGRNDPWINVEIAMCYENLGDYEKGLEYALIAYELDREDIRSLSEVGWIYDCMEKYEDGLPFLLRAEELGRDDEWLNTEIAMNLGRSGKTNEALERLKKSLTMVDEDNISQKIFINSEIAWLYSLEENQPEEALKYLNVAKDLGRDDEWLHSQIGYQLGYDPEKTEEALEHFEKAIELGRADAWIFEVKGIMLLDLKRYEEALESFKKAYAEDNNGWYLYSMGRCLRGLERYEEAIKILLESRQISLDEEDVVDGEDFELAYCYIGIGDKENAQKYLDSARDSITERGLLNDYFKEKIEEIEKGISSLDILFN</sequence>
<dbReference type="PANTHER" id="PTHR12558:SF13">
    <property type="entry name" value="CELL DIVISION CYCLE PROTEIN 27 HOMOLOG"/>
    <property type="match status" value="1"/>
</dbReference>
<protein>
    <submittedName>
        <fullName evidence="2">O-linked GLCNAC transferase</fullName>
    </submittedName>
</protein>
<proteinExistence type="predicted"/>
<feature type="repeat" description="TPR" evidence="1">
    <location>
        <begin position="674"/>
        <end position="707"/>
    </location>
</feature>
<dbReference type="GO" id="GO:0016740">
    <property type="term" value="F:transferase activity"/>
    <property type="evidence" value="ECO:0007669"/>
    <property type="project" value="UniProtKB-KW"/>
</dbReference>
<reference evidence="2 3" key="1">
    <citation type="submission" date="2010-03" db="EMBL/GenBank/DDBJ databases">
        <title>The Genome Sequence of Fusobacterium sp. 1_1_41FAA.</title>
        <authorList>
            <consortium name="The Broad Institute Genome Sequencing Platform"/>
            <person name="Ward D."/>
            <person name="Earl A."/>
            <person name="Feldgarden M."/>
            <person name="Gevers D."/>
            <person name="Young S.K."/>
            <person name="Zeng Q."/>
            <person name="Koehrsen M."/>
            <person name="Alvarado L."/>
            <person name="Berlin A."/>
            <person name="Borenstein D."/>
            <person name="Chapman S."/>
            <person name="Chen Z."/>
            <person name="Engels R."/>
            <person name="Freedman E."/>
            <person name="Gellesch M."/>
            <person name="Goldberg J."/>
            <person name="Griggs A."/>
            <person name="Gujja S."/>
            <person name="Heilman E."/>
            <person name="Heiman D."/>
            <person name="Hepburn T."/>
            <person name="Howarth C."/>
            <person name="Jen D."/>
            <person name="Larson L."/>
            <person name="Mehta T."/>
            <person name="Park D."/>
            <person name="Pearson M."/>
            <person name="Richards J."/>
            <person name="Roberts A."/>
            <person name="Saif S."/>
            <person name="Shea T."/>
            <person name="Shenoy N."/>
            <person name="Sisk P."/>
            <person name="Stolte C."/>
            <person name="Sykes S."/>
            <person name="Walk T."/>
            <person name="White J."/>
            <person name="Yandava C."/>
            <person name="Strauss J.C."/>
            <person name="Ambrose C.E."/>
            <person name="Allen-Vercoe E."/>
            <person name="Haas B."/>
            <person name="Henn M.R."/>
            <person name="Nusbaum C."/>
            <person name="Birren B."/>
        </authorList>
    </citation>
    <scope>NUCLEOTIDE SEQUENCE [LARGE SCALE GENOMIC DNA]</scope>
    <source>
        <strain evidence="2 3">1_1_41FAA</strain>
    </source>
</reference>
<dbReference type="Pfam" id="PF13181">
    <property type="entry name" value="TPR_8"/>
    <property type="match status" value="3"/>
</dbReference>
<dbReference type="SMART" id="SM00028">
    <property type="entry name" value="TPR"/>
    <property type="match status" value="17"/>
</dbReference>
<evidence type="ECO:0000313" key="2">
    <source>
        <dbReference type="EMBL" id="EFG28368.2"/>
    </source>
</evidence>
<keyword evidence="2" id="KW-0808">Transferase</keyword>
<evidence type="ECO:0000256" key="1">
    <source>
        <dbReference type="PROSITE-ProRule" id="PRU00339"/>
    </source>
</evidence>
<dbReference type="InterPro" id="IPR011990">
    <property type="entry name" value="TPR-like_helical_dom_sf"/>
</dbReference>
<dbReference type="EMBL" id="GG770383">
    <property type="protein sequence ID" value="EFG28368.2"/>
    <property type="molecule type" value="Genomic_DNA"/>
</dbReference>
<dbReference type="AlphaFoldDB" id="D6LIZ2"/>
<evidence type="ECO:0000313" key="3">
    <source>
        <dbReference type="Proteomes" id="UP000003964"/>
    </source>
</evidence>
<gene>
    <name evidence="2" type="ORF">HMPREF0400_01707</name>
</gene>
<dbReference type="SUPFAM" id="SSF48452">
    <property type="entry name" value="TPR-like"/>
    <property type="match status" value="4"/>
</dbReference>
<dbReference type="Gene3D" id="1.25.40.10">
    <property type="entry name" value="Tetratricopeptide repeat domain"/>
    <property type="match status" value="4"/>
</dbReference>
<dbReference type="RefSeq" id="WP_008821601.1">
    <property type="nucleotide sequence ID" value="NZ_GG770383.1"/>
</dbReference>
<feature type="repeat" description="TPR" evidence="1">
    <location>
        <begin position="181"/>
        <end position="214"/>
    </location>
</feature>
<accession>D6LIZ2</accession>
<dbReference type="PANTHER" id="PTHR12558">
    <property type="entry name" value="CELL DIVISION CYCLE 16,23,27"/>
    <property type="match status" value="1"/>
</dbReference>
<dbReference type="InterPro" id="IPR019734">
    <property type="entry name" value="TPR_rpt"/>
</dbReference>
<name>D6LIZ2_9FUSO</name>
<dbReference type="SUPFAM" id="SSF81901">
    <property type="entry name" value="HCP-like"/>
    <property type="match status" value="1"/>
</dbReference>
<dbReference type="Pfam" id="PF13176">
    <property type="entry name" value="TPR_7"/>
    <property type="match status" value="1"/>
</dbReference>
<dbReference type="Proteomes" id="UP000003964">
    <property type="component" value="Unassembled WGS sequence"/>
</dbReference>
<organism evidence="2 3">
    <name type="scientific">Fusobacterium periodonticum 1_1_41FAA</name>
    <dbReference type="NCBI Taxonomy" id="469621"/>
    <lineage>
        <taxon>Bacteria</taxon>
        <taxon>Fusobacteriati</taxon>
        <taxon>Fusobacteriota</taxon>
        <taxon>Fusobacteriia</taxon>
        <taxon>Fusobacteriales</taxon>
        <taxon>Fusobacteriaceae</taxon>
        <taxon>Fusobacterium</taxon>
    </lineage>
</organism>
<dbReference type="Pfam" id="PF13424">
    <property type="entry name" value="TPR_12"/>
    <property type="match status" value="1"/>
</dbReference>